<feature type="domain" description="Zn(2)-C6 fungal-type" evidence="5">
    <location>
        <begin position="20"/>
        <end position="50"/>
    </location>
</feature>
<dbReference type="PROSITE" id="PS00463">
    <property type="entry name" value="ZN2_CY6_FUNGAL_1"/>
    <property type="match status" value="1"/>
</dbReference>
<evidence type="ECO:0000256" key="1">
    <source>
        <dbReference type="ARBA" id="ARBA00023015"/>
    </source>
</evidence>
<evidence type="ECO:0000256" key="2">
    <source>
        <dbReference type="ARBA" id="ARBA00023163"/>
    </source>
</evidence>
<accession>A0A0P7BD06</accession>
<dbReference type="AlphaFoldDB" id="A0A0P7BD06"/>
<evidence type="ECO:0000313" key="7">
    <source>
        <dbReference type="Proteomes" id="UP000050424"/>
    </source>
</evidence>
<keyword evidence="2" id="KW-0804">Transcription</keyword>
<dbReference type="SUPFAM" id="SSF57701">
    <property type="entry name" value="Zn2/Cys6 DNA-binding domain"/>
    <property type="match status" value="1"/>
</dbReference>
<proteinExistence type="predicted"/>
<dbReference type="PANTHER" id="PTHR47840:SF1">
    <property type="entry name" value="ZN(II)2CYS6 TRANSCRIPTION FACTOR (EUROFUNG)"/>
    <property type="match status" value="1"/>
</dbReference>
<organism evidence="6 7">
    <name type="scientific">Neonectria ditissima</name>
    <dbReference type="NCBI Taxonomy" id="78410"/>
    <lineage>
        <taxon>Eukaryota</taxon>
        <taxon>Fungi</taxon>
        <taxon>Dikarya</taxon>
        <taxon>Ascomycota</taxon>
        <taxon>Pezizomycotina</taxon>
        <taxon>Sordariomycetes</taxon>
        <taxon>Hypocreomycetidae</taxon>
        <taxon>Hypocreales</taxon>
        <taxon>Nectriaceae</taxon>
        <taxon>Neonectria</taxon>
    </lineage>
</organism>
<dbReference type="STRING" id="78410.A0A0P7BD06"/>
<keyword evidence="7" id="KW-1185">Reference proteome</keyword>
<reference evidence="6 7" key="1">
    <citation type="submission" date="2015-09" db="EMBL/GenBank/DDBJ databases">
        <title>Draft genome of a European isolate of the apple canker pathogen Neonectria ditissima.</title>
        <authorList>
            <person name="Gomez-Cortecero A."/>
            <person name="Harrison R.J."/>
            <person name="Armitage A.D."/>
        </authorList>
    </citation>
    <scope>NUCLEOTIDE SEQUENCE [LARGE SCALE GENOMIC DNA]</scope>
    <source>
        <strain evidence="6 7">R09/05</strain>
    </source>
</reference>
<dbReference type="GO" id="GO:0008270">
    <property type="term" value="F:zinc ion binding"/>
    <property type="evidence" value="ECO:0007669"/>
    <property type="project" value="InterPro"/>
</dbReference>
<evidence type="ECO:0000313" key="6">
    <source>
        <dbReference type="EMBL" id="KPM37498.1"/>
    </source>
</evidence>
<dbReference type="GO" id="GO:0000981">
    <property type="term" value="F:DNA-binding transcription factor activity, RNA polymerase II-specific"/>
    <property type="evidence" value="ECO:0007669"/>
    <property type="project" value="InterPro"/>
</dbReference>
<dbReference type="EMBL" id="LKCW01000163">
    <property type="protein sequence ID" value="KPM37498.1"/>
    <property type="molecule type" value="Genomic_DNA"/>
</dbReference>
<comment type="caution">
    <text evidence="6">The sequence shown here is derived from an EMBL/GenBank/DDBJ whole genome shotgun (WGS) entry which is preliminary data.</text>
</comment>
<sequence length="694" mass="76384">MRDHQSYGSNAKRMRLGTKSCAECRRRKIRCIIQPGQQVCDSCALHETVCQSQKPPGKNLPIAGGDDEAIKTRLVELESMVGSLQAQLRLTQNPANNLASIANPGSSAITTSANPSMPLLRPSRDPTSSSAGYPASLEAPDQVDGHTGAPLMDLLIDAKLMQIPDRFKQESSTVISTKDRAQDAIRSLGDMLPDTMTLQVVLAESSPFWCTWPPCYYAMTSSDILQPAQQTEALNFLYTSFKSQLPATVAKAVLFLSLCIQQLPKTSAARVLLPQGLSLIDNYVELCSTLLLVGNRSSHEVDDLEARMFLYKLCINIGKPQLAWSTIRAAVESAMLQGLHRPHKGVDLRRRLLWDMIWQSDRQSASILGMPSSIFNSHVAVSSGPAGDTLMEDISYRIFRLVGDVIDRDQNPASSQNYAATIQLDQDCAAIRPLIPSTWDDPAVQADMSLGTLYDTQCLKMKYLILKKQIHFPWMLKSISEPRYQHSRTTTFDAIREFIASYINLRANKKSEHVNCEIMDFEAFSSAIILIIGLLSESGALNSKASQMTDWELVDKCTQCLAETAAKLECSIASQAVHVLQILTGKCQGDANNAGIFETAIPFFGHARINYATPPNQHLQATAASNNSAFSENMAREIEFSASIFGQNIPMDFGFGAELGADWTSFVDFDAPFDWSQTFSQGDASREMDGFTTV</sequence>
<evidence type="ECO:0000256" key="4">
    <source>
        <dbReference type="SAM" id="MobiDB-lite"/>
    </source>
</evidence>
<evidence type="ECO:0000256" key="3">
    <source>
        <dbReference type="ARBA" id="ARBA00023242"/>
    </source>
</evidence>
<dbReference type="OrthoDB" id="6509908at2759"/>
<dbReference type="CDD" id="cd00067">
    <property type="entry name" value="GAL4"/>
    <property type="match status" value="1"/>
</dbReference>
<feature type="region of interest" description="Disordered" evidence="4">
    <location>
        <begin position="107"/>
        <end position="144"/>
    </location>
</feature>
<gene>
    <name evidence="6" type="ORF">AK830_g9044</name>
</gene>
<dbReference type="CDD" id="cd12148">
    <property type="entry name" value="fungal_TF_MHR"/>
    <property type="match status" value="1"/>
</dbReference>
<dbReference type="Gene3D" id="4.10.240.10">
    <property type="entry name" value="Zn(2)-C6 fungal-type DNA-binding domain"/>
    <property type="match status" value="1"/>
</dbReference>
<evidence type="ECO:0000259" key="5">
    <source>
        <dbReference type="PROSITE" id="PS00463"/>
    </source>
</evidence>
<dbReference type="PANTHER" id="PTHR47840">
    <property type="entry name" value="ZN(II)2CYS6 TRANSCRIPTION FACTOR (EUROFUNG)-RELATED"/>
    <property type="match status" value="1"/>
</dbReference>
<keyword evidence="1" id="KW-0805">Transcription regulation</keyword>
<name>A0A0P7BD06_9HYPO</name>
<keyword evidence="3" id="KW-0539">Nucleus</keyword>
<dbReference type="Proteomes" id="UP000050424">
    <property type="component" value="Unassembled WGS sequence"/>
</dbReference>
<protein>
    <recommendedName>
        <fullName evidence="5">Zn(2)-C6 fungal-type domain-containing protein</fullName>
    </recommendedName>
</protein>
<dbReference type="InterPro" id="IPR001138">
    <property type="entry name" value="Zn2Cys6_DnaBD"/>
</dbReference>
<dbReference type="InterPro" id="IPR036864">
    <property type="entry name" value="Zn2-C6_fun-type_DNA-bd_sf"/>
</dbReference>